<dbReference type="GO" id="GO:0008270">
    <property type="term" value="F:zinc ion binding"/>
    <property type="evidence" value="ECO:0007669"/>
    <property type="project" value="UniProtKB-KW"/>
</dbReference>
<keyword evidence="8" id="KW-0238">DNA-binding</keyword>
<dbReference type="SMART" id="SM00355">
    <property type="entry name" value="ZnF_C2H2"/>
    <property type="match status" value="3"/>
</dbReference>
<evidence type="ECO:0000256" key="11">
    <source>
        <dbReference type="ARBA" id="ARBA00038409"/>
    </source>
</evidence>
<dbReference type="Proteomes" id="UP000308365">
    <property type="component" value="Unassembled WGS sequence"/>
</dbReference>
<evidence type="ECO:0000259" key="14">
    <source>
        <dbReference type="PROSITE" id="PS50157"/>
    </source>
</evidence>
<evidence type="ECO:0000256" key="2">
    <source>
        <dbReference type="ARBA" id="ARBA00022553"/>
    </source>
</evidence>
<feature type="region of interest" description="Disordered" evidence="13">
    <location>
        <begin position="70"/>
        <end position="171"/>
    </location>
</feature>
<dbReference type="EMBL" id="RWIC01000707">
    <property type="protein sequence ID" value="TKC40778.1"/>
    <property type="molecule type" value="Genomic_DNA"/>
</dbReference>
<evidence type="ECO:0000313" key="16">
    <source>
        <dbReference type="Proteomes" id="UP000308365"/>
    </source>
</evidence>
<evidence type="ECO:0000256" key="13">
    <source>
        <dbReference type="SAM" id="MobiDB-lite"/>
    </source>
</evidence>
<dbReference type="InterPro" id="IPR013087">
    <property type="entry name" value="Znf_C2H2_type"/>
</dbReference>
<evidence type="ECO:0000256" key="10">
    <source>
        <dbReference type="ARBA" id="ARBA00023242"/>
    </source>
</evidence>
<evidence type="ECO:0000256" key="8">
    <source>
        <dbReference type="ARBA" id="ARBA00023125"/>
    </source>
</evidence>
<evidence type="ECO:0000313" key="15">
    <source>
        <dbReference type="EMBL" id="TKC40778.1"/>
    </source>
</evidence>
<dbReference type="Pfam" id="PF00096">
    <property type="entry name" value="zf-C2H2"/>
    <property type="match status" value="3"/>
</dbReference>
<keyword evidence="10" id="KW-0539">Nucleus</keyword>
<dbReference type="GO" id="GO:0005634">
    <property type="term" value="C:nucleus"/>
    <property type="evidence" value="ECO:0007669"/>
    <property type="project" value="UniProtKB-SubCell"/>
</dbReference>
<keyword evidence="2" id="KW-0597">Phosphoprotein</keyword>
<feature type="domain" description="C2H2-type" evidence="14">
    <location>
        <begin position="242"/>
        <end position="271"/>
    </location>
</feature>
<feature type="compositionally biased region" description="Low complexity" evidence="13">
    <location>
        <begin position="311"/>
        <end position="333"/>
    </location>
</feature>
<dbReference type="FunFam" id="3.30.160.60:FF:000521">
    <property type="entry name" value="Krueppel-like factor 9"/>
    <property type="match status" value="1"/>
</dbReference>
<name>A0A4U1EVQ9_MONMO</name>
<evidence type="ECO:0000256" key="3">
    <source>
        <dbReference type="ARBA" id="ARBA00022723"/>
    </source>
</evidence>
<dbReference type="FunFam" id="3.30.160.60:FF:000232">
    <property type="entry name" value="Krueppel-like factor 9"/>
    <property type="match status" value="1"/>
</dbReference>
<reference evidence="16" key="1">
    <citation type="journal article" date="2019" name="IScience">
        <title>Narwhal Genome Reveals Long-Term Low Genetic Diversity despite Current Large Abundance Size.</title>
        <authorList>
            <person name="Westbury M.V."/>
            <person name="Petersen B."/>
            <person name="Garde E."/>
            <person name="Heide-Jorgensen M.P."/>
            <person name="Lorenzen E.D."/>
        </authorList>
    </citation>
    <scope>NUCLEOTIDE SEQUENCE [LARGE SCALE GENOMIC DNA]</scope>
</reference>
<keyword evidence="6" id="KW-0862">Zinc</keyword>
<dbReference type="Gene3D" id="3.30.160.60">
    <property type="entry name" value="Classic Zinc Finger"/>
    <property type="match status" value="3"/>
</dbReference>
<dbReference type="PROSITE" id="PS50157">
    <property type="entry name" value="ZINC_FINGER_C2H2_2"/>
    <property type="match status" value="3"/>
</dbReference>
<dbReference type="SUPFAM" id="SSF57667">
    <property type="entry name" value="beta-beta-alpha zinc fingers"/>
    <property type="match status" value="2"/>
</dbReference>
<feature type="domain" description="C2H2-type" evidence="14">
    <location>
        <begin position="272"/>
        <end position="299"/>
    </location>
</feature>
<comment type="subcellular location">
    <subcellularLocation>
        <location evidence="1">Nucleus</location>
    </subcellularLocation>
</comment>
<comment type="caution">
    <text evidence="15">The sequence shown here is derived from an EMBL/GenBank/DDBJ whole genome shotgun (WGS) entry which is preliminary data.</text>
</comment>
<feature type="domain" description="C2H2-type" evidence="14">
    <location>
        <begin position="171"/>
        <end position="200"/>
    </location>
</feature>
<proteinExistence type="inferred from homology"/>
<keyword evidence="3" id="KW-0479">Metal-binding</keyword>
<keyword evidence="7" id="KW-0805">Transcription regulation</keyword>
<dbReference type="PANTHER" id="PTHR23235">
    <property type="entry name" value="KRUEPPEL-LIKE TRANSCRIPTION FACTOR"/>
    <property type="match status" value="1"/>
</dbReference>
<keyword evidence="9" id="KW-0804">Transcription</keyword>
<feature type="compositionally biased region" description="Low complexity" evidence="13">
    <location>
        <begin position="115"/>
        <end position="126"/>
    </location>
</feature>
<dbReference type="InterPro" id="IPR036236">
    <property type="entry name" value="Znf_C2H2_sf"/>
</dbReference>
<comment type="similarity">
    <text evidence="11">Belongs to the Sp1 C2H2-type zinc-finger protein family.</text>
</comment>
<dbReference type="PANTHER" id="PTHR23235:SF21">
    <property type="entry name" value="KRUEPPEL-LIKE FACTOR 13"/>
    <property type="match status" value="1"/>
</dbReference>
<dbReference type="PROSITE" id="PS00028">
    <property type="entry name" value="ZINC_FINGER_C2H2_1"/>
    <property type="match status" value="3"/>
</dbReference>
<feature type="region of interest" description="Disordered" evidence="13">
    <location>
        <begin position="293"/>
        <end position="333"/>
    </location>
</feature>
<dbReference type="AlphaFoldDB" id="A0A4U1EVQ9"/>
<organism evidence="15 16">
    <name type="scientific">Monodon monoceros</name>
    <name type="common">Narwhal</name>
    <name type="synonym">Ceratodon monodon</name>
    <dbReference type="NCBI Taxonomy" id="40151"/>
    <lineage>
        <taxon>Eukaryota</taxon>
        <taxon>Metazoa</taxon>
        <taxon>Chordata</taxon>
        <taxon>Craniata</taxon>
        <taxon>Vertebrata</taxon>
        <taxon>Euteleostomi</taxon>
        <taxon>Mammalia</taxon>
        <taxon>Eutheria</taxon>
        <taxon>Laurasiatheria</taxon>
        <taxon>Artiodactyla</taxon>
        <taxon>Whippomorpha</taxon>
        <taxon>Cetacea</taxon>
        <taxon>Odontoceti</taxon>
        <taxon>Monodontidae</taxon>
        <taxon>Monodon</taxon>
    </lineage>
</organism>
<evidence type="ECO:0000256" key="4">
    <source>
        <dbReference type="ARBA" id="ARBA00022737"/>
    </source>
</evidence>
<dbReference type="FunFam" id="3.30.160.60:FF:000018">
    <property type="entry name" value="Krueppel-like factor 15"/>
    <property type="match status" value="1"/>
</dbReference>
<gene>
    <name evidence="15" type="ORF">EI555_016445</name>
</gene>
<keyword evidence="4" id="KW-0677">Repeat</keyword>
<dbReference type="GO" id="GO:0000981">
    <property type="term" value="F:DNA-binding transcription factor activity, RNA polymerase II-specific"/>
    <property type="evidence" value="ECO:0007669"/>
    <property type="project" value="TreeGrafter"/>
</dbReference>
<dbReference type="GO" id="GO:0000978">
    <property type="term" value="F:RNA polymerase II cis-regulatory region sequence-specific DNA binding"/>
    <property type="evidence" value="ECO:0007669"/>
    <property type="project" value="TreeGrafter"/>
</dbReference>
<evidence type="ECO:0000256" key="1">
    <source>
        <dbReference type="ARBA" id="ARBA00004123"/>
    </source>
</evidence>
<sequence length="333" mass="35561">MAAAAYVDHFAAECLVSMSSRAVVHGPREGPQPGPEGAAAVAATLPRVEERRDGKDSASLFVVARILADLNQQAPAPAPAERREGAAARKARTPCRLPPAPPPAPEPTSPGAGGAAAAPLSPAWSEPEPEPEAGLEPEREPGPAGSGEPGLRQRGRRGRSRADLESPQRKHKCHYAGCEKVYGKSSHLKAHLRTHTAQSSSLAPAAFPPGLVPIALRPPVAAPRYRCCFPVASQEEAGERPFACSWQDCNKKFARSDELARHYRTHTGEKKFSCPICDKRFMRSDHLTKHARRHANFHPGMLQRRGGGSRTGSLSDYSRSDASSPTISPASSP</sequence>
<evidence type="ECO:0000256" key="6">
    <source>
        <dbReference type="ARBA" id="ARBA00022833"/>
    </source>
</evidence>
<accession>A0A4U1EVQ9</accession>
<evidence type="ECO:0000256" key="7">
    <source>
        <dbReference type="ARBA" id="ARBA00023015"/>
    </source>
</evidence>
<evidence type="ECO:0000256" key="9">
    <source>
        <dbReference type="ARBA" id="ARBA00023163"/>
    </source>
</evidence>
<keyword evidence="5 12" id="KW-0863">Zinc-finger</keyword>
<evidence type="ECO:0000256" key="12">
    <source>
        <dbReference type="PROSITE-ProRule" id="PRU00042"/>
    </source>
</evidence>
<dbReference type="CDD" id="cd21571">
    <property type="entry name" value="KLF13_N"/>
    <property type="match status" value="1"/>
</dbReference>
<feature type="compositionally biased region" description="Pro residues" evidence="13">
    <location>
        <begin position="96"/>
        <end position="108"/>
    </location>
</feature>
<protein>
    <recommendedName>
        <fullName evidence="14">C2H2-type domain-containing protein</fullName>
    </recommendedName>
</protein>
<evidence type="ECO:0000256" key="5">
    <source>
        <dbReference type="ARBA" id="ARBA00022771"/>
    </source>
</evidence>